<accession>A0A4R0RL16</accession>
<keyword evidence="3" id="KW-1185">Reference proteome</keyword>
<dbReference type="OrthoDB" id="3253137at2759"/>
<comment type="caution">
    <text evidence="2">The sequence shown here is derived from an EMBL/GenBank/DDBJ whole genome shotgun (WGS) entry which is preliminary data.</text>
</comment>
<feature type="compositionally biased region" description="Low complexity" evidence="1">
    <location>
        <begin position="334"/>
        <end position="362"/>
    </location>
</feature>
<feature type="region of interest" description="Disordered" evidence="1">
    <location>
        <begin position="256"/>
        <end position="302"/>
    </location>
</feature>
<feature type="region of interest" description="Disordered" evidence="1">
    <location>
        <begin position="423"/>
        <end position="518"/>
    </location>
</feature>
<dbReference type="Proteomes" id="UP000292702">
    <property type="component" value="Unassembled WGS sequence"/>
</dbReference>
<sequence>MGRWTLDHHDDVLRNKLKNLISGAVKRSRLEKGEPSITYEAFVEELDEGDAFTSALIDVLVKEMAERRTRPDPMDRRLFISERTAKSLSLQASSRVYQNRARRRFNFLDYPPSMPVPDNEPSDEEDFGQITETIVPEGVRVNTDLYDAYSSLSHSAADNGLTSEQESLMSRLMIPTHPTGSADREQVTSPVPQSPPLSSGFRNTFWSGSEHPHHVGIAHAHSHSHLHRSHSLRRPNRTRADTFSDFTLRRRLANRQNAQQDAETLRQEEAADGMSQLSAAARWRTEEEPSSSNLPAPIPPARRFFPLSAWTSSARRNRYGQAIDIWGPEPRDPSPLTATSSSASTPVPGGPSTSNSGPQSSSQLWYSLTAGRSSSPGPSTSTEPRRHSSGPDIIATEPRRHSFGGDVAAERRLAPRLRRGGLRAPESLLSRYASPSVEPDAADPASLAGPSDRTAVTRSSSQPIDAEPDGGGAGGADRSLLEASLSMTTGGGVVPQWDMGEELQLLTPRSVSPPDEHP</sequence>
<dbReference type="STRING" id="92696.A0A4R0RL16"/>
<gene>
    <name evidence="2" type="ORF">EIP91_008314</name>
</gene>
<dbReference type="EMBL" id="RWJN01000046">
    <property type="protein sequence ID" value="TCD69211.1"/>
    <property type="molecule type" value="Genomic_DNA"/>
</dbReference>
<feature type="region of interest" description="Disordered" evidence="1">
    <location>
        <begin position="323"/>
        <end position="408"/>
    </location>
</feature>
<feature type="region of interest" description="Disordered" evidence="1">
    <location>
        <begin position="177"/>
        <end position="197"/>
    </location>
</feature>
<evidence type="ECO:0000313" key="2">
    <source>
        <dbReference type="EMBL" id="TCD69211.1"/>
    </source>
</evidence>
<evidence type="ECO:0000256" key="1">
    <source>
        <dbReference type="SAM" id="MobiDB-lite"/>
    </source>
</evidence>
<name>A0A4R0RL16_9APHY</name>
<evidence type="ECO:0000313" key="3">
    <source>
        <dbReference type="Proteomes" id="UP000292702"/>
    </source>
</evidence>
<organism evidence="2 3">
    <name type="scientific">Steccherinum ochraceum</name>
    <dbReference type="NCBI Taxonomy" id="92696"/>
    <lineage>
        <taxon>Eukaryota</taxon>
        <taxon>Fungi</taxon>
        <taxon>Dikarya</taxon>
        <taxon>Basidiomycota</taxon>
        <taxon>Agaricomycotina</taxon>
        <taxon>Agaricomycetes</taxon>
        <taxon>Polyporales</taxon>
        <taxon>Steccherinaceae</taxon>
        <taxon>Steccherinum</taxon>
    </lineage>
</organism>
<reference evidence="2 3" key="1">
    <citation type="submission" date="2018-11" db="EMBL/GenBank/DDBJ databases">
        <title>Genome assembly of Steccherinum ochraceum LE-BIN_3174, the white-rot fungus of the Steccherinaceae family (The Residual Polyporoid clade, Polyporales, Basidiomycota).</title>
        <authorList>
            <person name="Fedorova T.V."/>
            <person name="Glazunova O.A."/>
            <person name="Landesman E.O."/>
            <person name="Moiseenko K.V."/>
            <person name="Psurtseva N.V."/>
            <person name="Savinova O.S."/>
            <person name="Shakhova N.V."/>
            <person name="Tyazhelova T.V."/>
            <person name="Vasina D.V."/>
        </authorList>
    </citation>
    <scope>NUCLEOTIDE SEQUENCE [LARGE SCALE GENOMIC DNA]</scope>
    <source>
        <strain evidence="2 3">LE-BIN_3174</strain>
    </source>
</reference>
<feature type="compositionally biased region" description="Low complexity" evidence="1">
    <location>
        <begin position="371"/>
        <end position="382"/>
    </location>
</feature>
<proteinExistence type="predicted"/>
<protein>
    <submittedName>
        <fullName evidence="2">Uncharacterized protein</fullName>
    </submittedName>
</protein>
<feature type="compositionally biased region" description="Polar residues" evidence="1">
    <location>
        <begin position="454"/>
        <end position="463"/>
    </location>
</feature>
<feature type="compositionally biased region" description="Polar residues" evidence="1">
    <location>
        <begin position="187"/>
        <end position="197"/>
    </location>
</feature>
<dbReference type="AlphaFoldDB" id="A0A4R0RL16"/>